<protein>
    <submittedName>
        <fullName evidence="2">Uncharacterized protein</fullName>
    </submittedName>
</protein>
<reference evidence="2 3" key="1">
    <citation type="journal article" date="2016" name="Nat. Commun.">
        <title>Ectomycorrhizal ecology is imprinted in the genome of the dominant symbiotic fungus Cenococcum geophilum.</title>
        <authorList>
            <consortium name="DOE Joint Genome Institute"/>
            <person name="Peter M."/>
            <person name="Kohler A."/>
            <person name="Ohm R.A."/>
            <person name="Kuo A."/>
            <person name="Krutzmann J."/>
            <person name="Morin E."/>
            <person name="Arend M."/>
            <person name="Barry K.W."/>
            <person name="Binder M."/>
            <person name="Choi C."/>
            <person name="Clum A."/>
            <person name="Copeland A."/>
            <person name="Grisel N."/>
            <person name="Haridas S."/>
            <person name="Kipfer T."/>
            <person name="LaButti K."/>
            <person name="Lindquist E."/>
            <person name="Lipzen A."/>
            <person name="Maire R."/>
            <person name="Meier B."/>
            <person name="Mihaltcheva S."/>
            <person name="Molinier V."/>
            <person name="Murat C."/>
            <person name="Poggeler S."/>
            <person name="Quandt C.A."/>
            <person name="Sperisen C."/>
            <person name="Tritt A."/>
            <person name="Tisserant E."/>
            <person name="Crous P.W."/>
            <person name="Henrissat B."/>
            <person name="Nehls U."/>
            <person name="Egli S."/>
            <person name="Spatafora J.W."/>
            <person name="Grigoriev I.V."/>
            <person name="Martin F.M."/>
        </authorList>
    </citation>
    <scope>NUCLEOTIDE SEQUENCE [LARGE SCALE GENOMIC DNA]</scope>
    <source>
        <strain evidence="2 3">CBS 207.34</strain>
    </source>
</reference>
<dbReference type="EMBL" id="KV748621">
    <property type="protein sequence ID" value="OCL14087.1"/>
    <property type="molecule type" value="Genomic_DNA"/>
</dbReference>
<gene>
    <name evidence="2" type="ORF">AOQ84DRAFT_271531</name>
</gene>
<dbReference type="AlphaFoldDB" id="A0A8E2JYR9"/>
<proteinExistence type="predicted"/>
<feature type="non-terminal residue" evidence="2">
    <location>
        <position position="120"/>
    </location>
</feature>
<accession>A0A8E2JYR9</accession>
<feature type="non-terminal residue" evidence="2">
    <location>
        <position position="1"/>
    </location>
</feature>
<keyword evidence="3" id="KW-1185">Reference proteome</keyword>
<dbReference type="OrthoDB" id="5215637at2759"/>
<dbReference type="Proteomes" id="UP000250140">
    <property type="component" value="Unassembled WGS sequence"/>
</dbReference>
<feature type="signal peptide" evidence="1">
    <location>
        <begin position="1"/>
        <end position="18"/>
    </location>
</feature>
<keyword evidence="1" id="KW-0732">Signal</keyword>
<evidence type="ECO:0000313" key="2">
    <source>
        <dbReference type="EMBL" id="OCL14087.1"/>
    </source>
</evidence>
<sequence length="120" mass="13068">RYIYCLLCLSTFVRHSAAVCYYPDMKTVAPQDMPCSDSTSESTCCGQGYACLSNNICMATGDELKKPGATKYVRGSCADQSWRSSECPQFCIDPNIDKLSGGNGIGKCLGTTEDMYHCID</sequence>
<evidence type="ECO:0000313" key="3">
    <source>
        <dbReference type="Proteomes" id="UP000250140"/>
    </source>
</evidence>
<organism evidence="2 3">
    <name type="scientific">Glonium stellatum</name>
    <dbReference type="NCBI Taxonomy" id="574774"/>
    <lineage>
        <taxon>Eukaryota</taxon>
        <taxon>Fungi</taxon>
        <taxon>Dikarya</taxon>
        <taxon>Ascomycota</taxon>
        <taxon>Pezizomycotina</taxon>
        <taxon>Dothideomycetes</taxon>
        <taxon>Pleosporomycetidae</taxon>
        <taxon>Gloniales</taxon>
        <taxon>Gloniaceae</taxon>
        <taxon>Glonium</taxon>
    </lineage>
</organism>
<name>A0A8E2JYR9_9PEZI</name>
<evidence type="ECO:0000256" key="1">
    <source>
        <dbReference type="SAM" id="SignalP"/>
    </source>
</evidence>
<feature type="chain" id="PRO_5034460875" evidence="1">
    <location>
        <begin position="19"/>
        <end position="120"/>
    </location>
</feature>